<dbReference type="EMBL" id="PFBG01000008">
    <property type="protein sequence ID" value="PIR86111.1"/>
    <property type="molecule type" value="Genomic_DNA"/>
</dbReference>
<dbReference type="Proteomes" id="UP000229612">
    <property type="component" value="Unassembled WGS sequence"/>
</dbReference>
<dbReference type="GO" id="GO:0004176">
    <property type="term" value="F:ATP-dependent peptidase activity"/>
    <property type="evidence" value="ECO:0007669"/>
    <property type="project" value="InterPro"/>
</dbReference>
<evidence type="ECO:0000259" key="1">
    <source>
        <dbReference type="Pfam" id="PF01434"/>
    </source>
</evidence>
<dbReference type="GO" id="GO:0004222">
    <property type="term" value="F:metalloendopeptidase activity"/>
    <property type="evidence" value="ECO:0007669"/>
    <property type="project" value="InterPro"/>
</dbReference>
<sequence length="116" mass="12945">AFEGSGGRLIGGGVGEDRGYSPDVAKAIDEEVSKLISKGMETAKEILSQNRKALDAISMRLLEVETLEREEYEAILKAEGVEIKDFYRDQRLEEERIGDPTRAIEFDADHMKGKEV</sequence>
<name>A0A2H0UI81_9BACT</name>
<dbReference type="Pfam" id="PF01434">
    <property type="entry name" value="Peptidase_M41"/>
    <property type="match status" value="1"/>
</dbReference>
<evidence type="ECO:0000313" key="3">
    <source>
        <dbReference type="Proteomes" id="UP000229612"/>
    </source>
</evidence>
<dbReference type="InterPro" id="IPR037219">
    <property type="entry name" value="Peptidase_M41-like"/>
</dbReference>
<dbReference type="AlphaFoldDB" id="A0A2H0UI81"/>
<proteinExistence type="predicted"/>
<protein>
    <recommendedName>
        <fullName evidence="1">Peptidase M41 domain-containing protein</fullName>
    </recommendedName>
</protein>
<evidence type="ECO:0000313" key="2">
    <source>
        <dbReference type="EMBL" id="PIR86111.1"/>
    </source>
</evidence>
<feature type="non-terminal residue" evidence="2">
    <location>
        <position position="1"/>
    </location>
</feature>
<reference evidence="3" key="1">
    <citation type="submission" date="2017-09" db="EMBL/GenBank/DDBJ databases">
        <title>Depth-based differentiation of microbial function through sediment-hosted aquifers and enrichment of novel symbionts in the deep terrestrial subsurface.</title>
        <authorList>
            <person name="Probst A.J."/>
            <person name="Ladd B."/>
            <person name="Jarett J.K."/>
            <person name="Geller-Mcgrath D.E."/>
            <person name="Sieber C.M.K."/>
            <person name="Emerson J.B."/>
            <person name="Anantharaman K."/>
            <person name="Thomas B.C."/>
            <person name="Malmstrom R."/>
            <person name="Stieglmeier M."/>
            <person name="Klingl A."/>
            <person name="Woyke T."/>
            <person name="Ryan C.M."/>
            <person name="Banfield J.F."/>
        </authorList>
    </citation>
    <scope>NUCLEOTIDE SEQUENCE [LARGE SCALE GENOMIC DNA]</scope>
</reference>
<dbReference type="GO" id="GO:0006508">
    <property type="term" value="P:proteolysis"/>
    <property type="evidence" value="ECO:0007669"/>
    <property type="project" value="InterPro"/>
</dbReference>
<accession>A0A2H0UI81</accession>
<feature type="domain" description="Peptidase M41" evidence="1">
    <location>
        <begin position="10"/>
        <end position="74"/>
    </location>
</feature>
<dbReference type="InterPro" id="IPR000642">
    <property type="entry name" value="Peptidase_M41"/>
</dbReference>
<gene>
    <name evidence="2" type="ORF">COU14_00635</name>
</gene>
<dbReference type="SUPFAM" id="SSF140990">
    <property type="entry name" value="FtsH protease domain-like"/>
    <property type="match status" value="1"/>
</dbReference>
<dbReference type="Gene3D" id="1.20.58.760">
    <property type="entry name" value="Peptidase M41"/>
    <property type="match status" value="1"/>
</dbReference>
<organism evidence="2 3">
    <name type="scientific">Candidatus Kaiserbacteria bacterium CG10_big_fil_rev_8_21_14_0_10_44_10</name>
    <dbReference type="NCBI Taxonomy" id="1974606"/>
    <lineage>
        <taxon>Bacteria</taxon>
        <taxon>Candidatus Kaiseribacteriota</taxon>
    </lineage>
</organism>
<comment type="caution">
    <text evidence="2">The sequence shown here is derived from an EMBL/GenBank/DDBJ whole genome shotgun (WGS) entry which is preliminary data.</text>
</comment>
<dbReference type="GO" id="GO:0005524">
    <property type="term" value="F:ATP binding"/>
    <property type="evidence" value="ECO:0007669"/>
    <property type="project" value="InterPro"/>
</dbReference>